<reference evidence="2" key="1">
    <citation type="submission" date="2009-11" db="EMBL/GenBank/DDBJ databases">
        <title>The complete chromosome 1 of Sphaerobacter thermophilus DSM 20745.</title>
        <authorList>
            <person name="Lucas S."/>
            <person name="Copeland A."/>
            <person name="Lapidus A."/>
            <person name="Glavina del Rio T."/>
            <person name="Dalin E."/>
            <person name="Tice H."/>
            <person name="Bruce D."/>
            <person name="Goodwin L."/>
            <person name="Pitluck S."/>
            <person name="Kyrpides N."/>
            <person name="Mavromatis K."/>
            <person name="Ivanova N."/>
            <person name="Mikhailova N."/>
            <person name="LaButti K.M."/>
            <person name="Clum A."/>
            <person name="Sun H.I."/>
            <person name="Brettin T."/>
            <person name="Detter J.C."/>
            <person name="Han C."/>
            <person name="Larimer F."/>
            <person name="Land M."/>
            <person name="Hauser L."/>
            <person name="Markowitz V."/>
            <person name="Cheng J.F."/>
            <person name="Hugenholtz P."/>
            <person name="Woyke T."/>
            <person name="Wu D."/>
            <person name="Steenblock K."/>
            <person name="Schneider S."/>
            <person name="Pukall R."/>
            <person name="Goeker M."/>
            <person name="Klenk H.P."/>
            <person name="Eisen J.A."/>
        </authorList>
    </citation>
    <scope>NUCLEOTIDE SEQUENCE [LARGE SCALE GENOMIC DNA]</scope>
    <source>
        <strain evidence="2">ATCC 49802 / DSM 20745 / S 6022</strain>
    </source>
</reference>
<dbReference type="AlphaFoldDB" id="D1C1F3"/>
<protein>
    <submittedName>
        <fullName evidence="1">Uncharacterized protein</fullName>
    </submittedName>
</protein>
<dbReference type="InParanoid" id="D1C1F3"/>
<dbReference type="EMBL" id="CP001823">
    <property type="protein sequence ID" value="ACZ38070.1"/>
    <property type="molecule type" value="Genomic_DNA"/>
</dbReference>
<keyword evidence="2" id="KW-1185">Reference proteome</keyword>
<dbReference type="HOGENOM" id="CLU_2345255_0_0_0"/>
<evidence type="ECO:0000313" key="1">
    <source>
        <dbReference type="EMBL" id="ACZ38070.1"/>
    </source>
</evidence>
<gene>
    <name evidence="1" type="ordered locus">Sthe_0633</name>
</gene>
<reference evidence="1 2" key="2">
    <citation type="journal article" date="2010" name="Stand. Genomic Sci.">
        <title>Complete genome sequence of Desulfohalobium retbaense type strain (HR(100)).</title>
        <authorList>
            <person name="Spring S."/>
            <person name="Nolan M."/>
            <person name="Lapidus A."/>
            <person name="Glavina Del Rio T."/>
            <person name="Copeland A."/>
            <person name="Tice H."/>
            <person name="Cheng J.F."/>
            <person name="Lucas S."/>
            <person name="Land M."/>
            <person name="Chen F."/>
            <person name="Bruce D."/>
            <person name="Goodwin L."/>
            <person name="Pitluck S."/>
            <person name="Ivanova N."/>
            <person name="Mavromatis K."/>
            <person name="Mikhailova N."/>
            <person name="Pati A."/>
            <person name="Chen A."/>
            <person name="Palaniappan K."/>
            <person name="Hauser L."/>
            <person name="Chang Y.J."/>
            <person name="Jeffries C.D."/>
            <person name="Munk C."/>
            <person name="Kiss H."/>
            <person name="Chain P."/>
            <person name="Han C."/>
            <person name="Brettin T."/>
            <person name="Detter J.C."/>
            <person name="Schuler E."/>
            <person name="Goker M."/>
            <person name="Rohde M."/>
            <person name="Bristow J."/>
            <person name="Eisen J.A."/>
            <person name="Markowitz V."/>
            <person name="Hugenholtz P."/>
            <person name="Kyrpides N.C."/>
            <person name="Klenk H.P."/>
        </authorList>
    </citation>
    <scope>NUCLEOTIDE SEQUENCE [LARGE SCALE GENOMIC DNA]</scope>
    <source>
        <strain evidence="2">ATCC 49802 / DSM 20745 / S 6022</strain>
    </source>
</reference>
<name>D1C1F3_SPHTD</name>
<accession>D1C1F3</accession>
<proteinExistence type="predicted"/>
<sequence length="97" mass="10649">MPPAAVTSRYGVRYPAVKTIGRALRPEVAIVEVEYDDGAVQQTGLTNGVFALFREASTTCAIRAYDAQERLLHEVRVPNDPSPFMRFGHDAPGACRE</sequence>
<evidence type="ECO:0000313" key="2">
    <source>
        <dbReference type="Proteomes" id="UP000002027"/>
    </source>
</evidence>
<dbReference type="Proteomes" id="UP000002027">
    <property type="component" value="Chromosome 1"/>
</dbReference>
<dbReference type="RefSeq" id="WP_012871117.1">
    <property type="nucleotide sequence ID" value="NC_013523.1"/>
</dbReference>
<dbReference type="KEGG" id="sti:Sthe_0633"/>
<organism evidence="1 2">
    <name type="scientific">Sphaerobacter thermophilus (strain ATCC 49802 / DSM 20745 / KCCM 41009 / NCIMB 13125 / S 6022)</name>
    <dbReference type="NCBI Taxonomy" id="479434"/>
    <lineage>
        <taxon>Bacteria</taxon>
        <taxon>Pseudomonadati</taxon>
        <taxon>Thermomicrobiota</taxon>
        <taxon>Thermomicrobia</taxon>
        <taxon>Sphaerobacterales</taxon>
        <taxon>Sphaerobacterineae</taxon>
        <taxon>Sphaerobacteraceae</taxon>
        <taxon>Sphaerobacter</taxon>
    </lineage>
</organism>